<evidence type="ECO:0000256" key="2">
    <source>
        <dbReference type="SAM" id="MobiDB-lite"/>
    </source>
</evidence>
<sequence>MVCTKKVAWKSTDGRASGKQLATNAARKSVPATGGIKKPRRYRPGTITLHELCRYQNRTEVSIRKLPPQRLVREVTQDFKTNLRFRSSVVSVPQESSEAHLVGLFKDFQMATTRNLDVNFGRATLRRSSNE</sequence>
<name>H2KVV0_CLOSI</name>
<protein>
    <submittedName>
        <fullName evidence="4">Histone H3.2</fullName>
    </submittedName>
</protein>
<dbReference type="AlphaFoldDB" id="H2KVV0"/>
<evidence type="ECO:0000313" key="4">
    <source>
        <dbReference type="EMBL" id="GAA32056.1"/>
    </source>
</evidence>
<feature type="domain" description="Core Histone H2A/H2B/H3" evidence="3">
    <location>
        <begin position="44"/>
        <end position="111"/>
    </location>
</feature>
<accession>H2KVV0</accession>
<dbReference type="Gene3D" id="1.10.20.10">
    <property type="entry name" value="Histone, subunit A"/>
    <property type="match status" value="1"/>
</dbReference>
<dbReference type="GO" id="GO:0000786">
    <property type="term" value="C:nucleosome"/>
    <property type="evidence" value="ECO:0007669"/>
    <property type="project" value="InterPro"/>
</dbReference>
<dbReference type="GO" id="GO:0003677">
    <property type="term" value="F:DNA binding"/>
    <property type="evidence" value="ECO:0007669"/>
    <property type="project" value="InterPro"/>
</dbReference>
<dbReference type="InterPro" id="IPR000164">
    <property type="entry name" value="Histone_H3/CENP-A"/>
</dbReference>
<gene>
    <name evidence="4" type="ORF">CLF_113291</name>
</gene>
<dbReference type="GO" id="GO:0046982">
    <property type="term" value="F:protein heterodimerization activity"/>
    <property type="evidence" value="ECO:0007669"/>
    <property type="project" value="InterPro"/>
</dbReference>
<dbReference type="SUPFAM" id="SSF47113">
    <property type="entry name" value="Histone-fold"/>
    <property type="match status" value="1"/>
</dbReference>
<reference evidence="4" key="1">
    <citation type="journal article" date="2011" name="Genome Biol.">
        <title>The draft genome of the carcinogenic human liver fluke Clonorchis sinensis.</title>
        <authorList>
            <person name="Wang X."/>
            <person name="Chen W."/>
            <person name="Huang Y."/>
            <person name="Sun J."/>
            <person name="Men J."/>
            <person name="Liu H."/>
            <person name="Luo F."/>
            <person name="Guo L."/>
            <person name="Lv X."/>
            <person name="Deng C."/>
            <person name="Zhou C."/>
            <person name="Fan Y."/>
            <person name="Li X."/>
            <person name="Huang L."/>
            <person name="Hu Y."/>
            <person name="Liang C."/>
            <person name="Hu X."/>
            <person name="Xu J."/>
            <person name="Yu X."/>
        </authorList>
    </citation>
    <scope>NUCLEOTIDE SEQUENCE [LARGE SCALE GENOMIC DNA]</scope>
    <source>
        <strain evidence="4">Henan</strain>
    </source>
</reference>
<organism evidence="4 5">
    <name type="scientific">Clonorchis sinensis</name>
    <name type="common">Chinese liver fluke</name>
    <dbReference type="NCBI Taxonomy" id="79923"/>
    <lineage>
        <taxon>Eukaryota</taxon>
        <taxon>Metazoa</taxon>
        <taxon>Spiralia</taxon>
        <taxon>Lophotrochozoa</taxon>
        <taxon>Platyhelminthes</taxon>
        <taxon>Trematoda</taxon>
        <taxon>Digenea</taxon>
        <taxon>Opisthorchiida</taxon>
        <taxon>Opisthorchiata</taxon>
        <taxon>Opisthorchiidae</taxon>
        <taxon>Clonorchis</taxon>
    </lineage>
</organism>
<dbReference type="EMBL" id="DF145128">
    <property type="protein sequence ID" value="GAA32056.1"/>
    <property type="molecule type" value="Genomic_DNA"/>
</dbReference>
<dbReference type="PRINTS" id="PR00622">
    <property type="entry name" value="HISTONEH3"/>
</dbReference>
<dbReference type="InterPro" id="IPR009072">
    <property type="entry name" value="Histone-fold"/>
</dbReference>
<dbReference type="SMART" id="SM00428">
    <property type="entry name" value="H3"/>
    <property type="match status" value="1"/>
</dbReference>
<comment type="similarity">
    <text evidence="1">Belongs to the histone H3 family.</text>
</comment>
<dbReference type="Proteomes" id="UP000008909">
    <property type="component" value="Unassembled WGS sequence"/>
</dbReference>
<feature type="non-terminal residue" evidence="4">
    <location>
        <position position="131"/>
    </location>
</feature>
<evidence type="ECO:0000313" key="5">
    <source>
        <dbReference type="Proteomes" id="UP000008909"/>
    </source>
</evidence>
<feature type="region of interest" description="Disordered" evidence="2">
    <location>
        <begin position="14"/>
        <end position="41"/>
    </location>
</feature>
<evidence type="ECO:0000256" key="1">
    <source>
        <dbReference type="ARBA" id="ARBA00010343"/>
    </source>
</evidence>
<keyword evidence="5" id="KW-1185">Reference proteome</keyword>
<proteinExistence type="inferred from homology"/>
<dbReference type="PANTHER" id="PTHR11426">
    <property type="entry name" value="HISTONE H3"/>
    <property type="match status" value="1"/>
</dbReference>
<dbReference type="GO" id="GO:0030527">
    <property type="term" value="F:structural constituent of chromatin"/>
    <property type="evidence" value="ECO:0007669"/>
    <property type="project" value="InterPro"/>
</dbReference>
<dbReference type="Pfam" id="PF00125">
    <property type="entry name" value="Histone"/>
    <property type="match status" value="1"/>
</dbReference>
<dbReference type="InterPro" id="IPR007125">
    <property type="entry name" value="H2A/H2B/H3"/>
</dbReference>
<evidence type="ECO:0000259" key="3">
    <source>
        <dbReference type="Pfam" id="PF00125"/>
    </source>
</evidence>